<comment type="caution">
    <text evidence="2">The sequence shown here is derived from an EMBL/GenBank/DDBJ whole genome shotgun (WGS) entry which is preliminary data.</text>
</comment>
<evidence type="ECO:0000313" key="3">
    <source>
        <dbReference type="Proteomes" id="UP001404845"/>
    </source>
</evidence>
<feature type="compositionally biased region" description="Low complexity" evidence="1">
    <location>
        <begin position="122"/>
        <end position="136"/>
    </location>
</feature>
<evidence type="ECO:0000313" key="2">
    <source>
        <dbReference type="EMBL" id="MEN3231446.1"/>
    </source>
</evidence>
<proteinExistence type="predicted"/>
<dbReference type="Proteomes" id="UP001404845">
    <property type="component" value="Unassembled WGS sequence"/>
</dbReference>
<feature type="region of interest" description="Disordered" evidence="1">
    <location>
        <begin position="122"/>
        <end position="203"/>
    </location>
</feature>
<dbReference type="Pfam" id="PF07120">
    <property type="entry name" value="DUF1376"/>
    <property type="match status" value="1"/>
</dbReference>
<evidence type="ECO:0000256" key="1">
    <source>
        <dbReference type="SAM" id="MobiDB-lite"/>
    </source>
</evidence>
<keyword evidence="3" id="KW-1185">Reference proteome</keyword>
<dbReference type="RefSeq" id="WP_200670548.1">
    <property type="nucleotide sequence ID" value="NZ_JACWCW010000009.1"/>
</dbReference>
<protein>
    <submittedName>
        <fullName evidence="2">DUF1376 domain-containing protein</fullName>
    </submittedName>
</protein>
<name>A0ABU9ZJV1_9HYPH</name>
<gene>
    <name evidence="2" type="ORF">PUR21_28100</name>
</gene>
<organism evidence="2 3">
    <name type="scientific">Methylorubrum rhodesianum</name>
    <dbReference type="NCBI Taxonomy" id="29427"/>
    <lineage>
        <taxon>Bacteria</taxon>
        <taxon>Pseudomonadati</taxon>
        <taxon>Pseudomonadota</taxon>
        <taxon>Alphaproteobacteria</taxon>
        <taxon>Hyphomicrobiales</taxon>
        <taxon>Methylobacteriaceae</taxon>
        <taxon>Methylorubrum</taxon>
    </lineage>
</organism>
<sequence>MTVEPLVPAHIDLRDFPFMPLEVARLRDSSIVDEISGDEFRAAILLWCASWHQVPAGSLPTDRKQLSKFAGYGRVVTEWDKVAEGALYGWLECSDGRLYHPVIAEKAIEAWDKKAEFTNRAASRAEQAKAAAQARWSKAEQPEPTEPTDPAPKRNGRSPDRMRKQCDSMPAALPEHAGSNPEREYKGQGQGEADARASAREAALPSRPTITDTAQFAAWIRTLVGQEPVLFAQDTHALARLLDEGCTLADVEAGIAAAMAKPDFRPRQWSQLVGWVRGAAKDRLEAEAKAAPAARTVAKPPVDPELDRRNRLAKATAHFRDEWRQGWPEDMRPGHPTCTTAADVIEEARLAVERERAVYANGLPARRDRSGKAAA</sequence>
<reference evidence="2 3" key="1">
    <citation type="journal article" date="2023" name="PLoS ONE">
        <title>Complete genome assembly of Hawai'i environmental nontuberculous mycobacteria reveals unexpected co-isolation with methylobacteria.</title>
        <authorList>
            <person name="Hendrix J."/>
            <person name="Epperson L.E."/>
            <person name="Tong E.I."/>
            <person name="Chan Y.L."/>
            <person name="Hasan N.A."/>
            <person name="Dawrs S.N."/>
            <person name="Norton G.J."/>
            <person name="Virdi R."/>
            <person name="Crooks J.L."/>
            <person name="Chan E.D."/>
            <person name="Honda J.R."/>
            <person name="Strong M."/>
        </authorList>
    </citation>
    <scope>NUCLEOTIDE SEQUENCE [LARGE SCALE GENOMIC DNA]</scope>
    <source>
        <strain evidence="2 3">NJH_HI01</strain>
    </source>
</reference>
<dbReference type="InterPro" id="IPR010781">
    <property type="entry name" value="DUF1376"/>
</dbReference>
<accession>A0ABU9ZJV1</accession>
<dbReference type="EMBL" id="JAQYXL010000001">
    <property type="protein sequence ID" value="MEN3231446.1"/>
    <property type="molecule type" value="Genomic_DNA"/>
</dbReference>
<feature type="compositionally biased region" description="Basic and acidic residues" evidence="1">
    <location>
        <begin position="157"/>
        <end position="166"/>
    </location>
</feature>